<comment type="similarity">
    <text evidence="2">Belongs to the UTP11 family.</text>
</comment>
<dbReference type="GO" id="GO:0006364">
    <property type="term" value="P:rRNA processing"/>
    <property type="evidence" value="ECO:0007669"/>
    <property type="project" value="UniProtKB-KW"/>
</dbReference>
<dbReference type="PANTHER" id="PTHR12838">
    <property type="entry name" value="U3 SMALL NUCLEOLAR RNA-ASSOCIATED PROTEIN 11"/>
    <property type="match status" value="1"/>
</dbReference>
<feature type="region of interest" description="Disordered" evidence="5">
    <location>
        <begin position="124"/>
        <end position="152"/>
    </location>
</feature>
<evidence type="ECO:0000256" key="4">
    <source>
        <dbReference type="ARBA" id="ARBA00023242"/>
    </source>
</evidence>
<dbReference type="InterPro" id="IPR007144">
    <property type="entry name" value="SSU_processome_Utp11"/>
</dbReference>
<dbReference type="Gramene" id="OMO52508">
    <property type="protein sequence ID" value="OMO52508"/>
    <property type="gene ID" value="CCACVL1_29207"/>
</dbReference>
<comment type="caution">
    <text evidence="6">The sequence shown here is derived from an EMBL/GenBank/DDBJ whole genome shotgun (WGS) entry which is preliminary data.</text>
</comment>
<reference evidence="6 7" key="1">
    <citation type="submission" date="2013-09" db="EMBL/GenBank/DDBJ databases">
        <title>Corchorus capsularis genome sequencing.</title>
        <authorList>
            <person name="Alam M."/>
            <person name="Haque M.S."/>
            <person name="Islam M.S."/>
            <person name="Emdad E.M."/>
            <person name="Islam M.M."/>
            <person name="Ahmed B."/>
            <person name="Halim A."/>
            <person name="Hossen Q.M.M."/>
            <person name="Hossain M.Z."/>
            <person name="Ahmed R."/>
            <person name="Khan M.M."/>
            <person name="Islam R."/>
            <person name="Rashid M.M."/>
            <person name="Khan S.A."/>
            <person name="Rahman M.S."/>
            <person name="Alam M."/>
        </authorList>
    </citation>
    <scope>NUCLEOTIDE SEQUENCE [LARGE SCALE GENOMIC DNA]</scope>
    <source>
        <strain evidence="7">cv. CVL-1</strain>
        <tissue evidence="6">Whole seedling</tissue>
    </source>
</reference>
<evidence type="ECO:0000256" key="5">
    <source>
        <dbReference type="SAM" id="MobiDB-lite"/>
    </source>
</evidence>
<evidence type="ECO:0000256" key="2">
    <source>
        <dbReference type="ARBA" id="ARBA00008105"/>
    </source>
</evidence>
<evidence type="ECO:0000256" key="1">
    <source>
        <dbReference type="ARBA" id="ARBA00004604"/>
    </source>
</evidence>
<gene>
    <name evidence="6" type="ORF">CCACVL1_29207</name>
</gene>
<dbReference type="STRING" id="210143.A0A1R3G339"/>
<dbReference type="AlphaFoldDB" id="A0A1R3G339"/>
<sequence length="152" mass="18062">MSQSSRKAFGLPEKHKDYVVRAQAFHKKQKEETLRKIEKLTAVLHSVDNFPSSKHIYYAEDRQEARQFQLPSSEHSVPTPSDDIPHHIKRKVAASYRELEARKSRLKLEKIYADMCLKKELQKKDRKRKLCEDELKSPTSNPVYKWRSERKR</sequence>
<dbReference type="GO" id="GO:0032040">
    <property type="term" value="C:small-subunit processome"/>
    <property type="evidence" value="ECO:0007669"/>
    <property type="project" value="InterPro"/>
</dbReference>
<keyword evidence="4" id="KW-0539">Nucleus</keyword>
<organism evidence="6 7">
    <name type="scientific">Corchorus capsularis</name>
    <name type="common">Jute</name>
    <dbReference type="NCBI Taxonomy" id="210143"/>
    <lineage>
        <taxon>Eukaryota</taxon>
        <taxon>Viridiplantae</taxon>
        <taxon>Streptophyta</taxon>
        <taxon>Embryophyta</taxon>
        <taxon>Tracheophyta</taxon>
        <taxon>Spermatophyta</taxon>
        <taxon>Magnoliopsida</taxon>
        <taxon>eudicotyledons</taxon>
        <taxon>Gunneridae</taxon>
        <taxon>Pentapetalae</taxon>
        <taxon>rosids</taxon>
        <taxon>malvids</taxon>
        <taxon>Malvales</taxon>
        <taxon>Malvaceae</taxon>
        <taxon>Grewioideae</taxon>
        <taxon>Apeibeae</taxon>
        <taxon>Corchorus</taxon>
    </lineage>
</organism>
<dbReference type="Pfam" id="PF03998">
    <property type="entry name" value="Utp11"/>
    <property type="match status" value="2"/>
</dbReference>
<dbReference type="OMA" id="MEMSLNK"/>
<dbReference type="Proteomes" id="UP000188268">
    <property type="component" value="Unassembled WGS sequence"/>
</dbReference>
<dbReference type="EMBL" id="AWWV01015497">
    <property type="protein sequence ID" value="OMO52508.1"/>
    <property type="molecule type" value="Genomic_DNA"/>
</dbReference>
<protein>
    <submittedName>
        <fullName evidence="6">Small-subunit processome, Utp11</fullName>
    </submittedName>
</protein>
<accession>A0A1R3G339</accession>
<proteinExistence type="inferred from homology"/>
<evidence type="ECO:0000313" key="7">
    <source>
        <dbReference type="Proteomes" id="UP000188268"/>
    </source>
</evidence>
<name>A0A1R3G339_COCAP</name>
<dbReference type="PANTHER" id="PTHR12838:SF0">
    <property type="entry name" value="U3 SMALL NUCLEOLAR RNA-ASSOCIATED PROTEIN 11-RELATED"/>
    <property type="match status" value="1"/>
</dbReference>
<comment type="subcellular location">
    <subcellularLocation>
        <location evidence="1">Nucleus</location>
        <location evidence="1">Nucleolus</location>
    </subcellularLocation>
</comment>
<dbReference type="OrthoDB" id="29058at2759"/>
<keyword evidence="3" id="KW-0698">rRNA processing</keyword>
<evidence type="ECO:0000313" key="6">
    <source>
        <dbReference type="EMBL" id="OMO52508.1"/>
    </source>
</evidence>
<keyword evidence="7" id="KW-1185">Reference proteome</keyword>
<evidence type="ECO:0000256" key="3">
    <source>
        <dbReference type="ARBA" id="ARBA00022552"/>
    </source>
</evidence>